<keyword evidence="5" id="KW-0378">Hydrolase</keyword>
<sequence length="383" mass="43623">MSQFIEMFENVESYCKLEDLVSDTFPGEWGSEPISENAIKVIRTTNFTNEGYLDLTDVVTRDIEPKKVVRKKLKQGDTILERSGGTKDNPVGRVVFFDEIGDYLPNNFTQVLRPKESVNPVYLFYALYNSYNLNKAAMRAMASQTTGIQNLSMSDFMAKFIVLPSRNEQNKFEQIYRQADKSKFGDFKSQFIEMFGNPVTNTKGWKTAKIKDVAPEMPSKEQLSGKIWLLNLDMIESNTGRIIEKVYEDVENALSVQSFDEGNVLFSKLRPYLNKVVIPDEPGMATTELVPLRPEPSKLHKVFLSHLLRGNQFVNYANDIAGGTKMPRMPLTELRNFDCILPPMDKQLEFVFIAEQVDKSKSVIQKALVYLNDIQSDELGKIA</sequence>
<evidence type="ECO:0000256" key="3">
    <source>
        <dbReference type="ARBA" id="ARBA00023125"/>
    </source>
</evidence>
<evidence type="ECO:0000313" key="6">
    <source>
        <dbReference type="Proteomes" id="UP000284777"/>
    </source>
</evidence>
<evidence type="ECO:0000313" key="5">
    <source>
        <dbReference type="EMBL" id="RGW99890.1"/>
    </source>
</evidence>
<keyword evidence="2" id="KW-0680">Restriction system</keyword>
<proteinExistence type="inferred from homology"/>
<evidence type="ECO:0000256" key="1">
    <source>
        <dbReference type="ARBA" id="ARBA00010923"/>
    </source>
</evidence>
<accession>A0A413E5E6</accession>
<reference evidence="5 6" key="1">
    <citation type="submission" date="2018-08" db="EMBL/GenBank/DDBJ databases">
        <title>A genome reference for cultivated species of the human gut microbiota.</title>
        <authorList>
            <person name="Zou Y."/>
            <person name="Xue W."/>
            <person name="Luo G."/>
        </authorList>
    </citation>
    <scope>NUCLEOTIDE SEQUENCE [LARGE SCALE GENOMIC DNA]</scope>
    <source>
        <strain evidence="5 6">AF05-4</strain>
    </source>
</reference>
<dbReference type="GO" id="GO:0004519">
    <property type="term" value="F:endonuclease activity"/>
    <property type="evidence" value="ECO:0007669"/>
    <property type="project" value="UniProtKB-KW"/>
</dbReference>
<keyword evidence="5" id="KW-0255">Endonuclease</keyword>
<name>A0A413E5E6_BACSE</name>
<dbReference type="PANTHER" id="PTHR30408:SF12">
    <property type="entry name" value="TYPE I RESTRICTION ENZYME MJAVIII SPECIFICITY SUBUNIT"/>
    <property type="match status" value="1"/>
</dbReference>
<keyword evidence="3" id="KW-0238">DNA-binding</keyword>
<dbReference type="InterPro" id="IPR052021">
    <property type="entry name" value="Type-I_RS_S_subunit"/>
</dbReference>
<dbReference type="AlphaFoldDB" id="A0A413E5E6"/>
<comment type="similarity">
    <text evidence="1">Belongs to the type-I restriction system S methylase family.</text>
</comment>
<dbReference type="EMBL" id="QSBD01000003">
    <property type="protein sequence ID" value="RGW99890.1"/>
    <property type="molecule type" value="Genomic_DNA"/>
</dbReference>
<keyword evidence="5" id="KW-0540">Nuclease</keyword>
<dbReference type="InterPro" id="IPR044946">
    <property type="entry name" value="Restrct_endonuc_typeI_TRD_sf"/>
</dbReference>
<dbReference type="GO" id="GO:0009307">
    <property type="term" value="P:DNA restriction-modification system"/>
    <property type="evidence" value="ECO:0007669"/>
    <property type="project" value="UniProtKB-KW"/>
</dbReference>
<evidence type="ECO:0000256" key="2">
    <source>
        <dbReference type="ARBA" id="ARBA00022747"/>
    </source>
</evidence>
<dbReference type="InterPro" id="IPR000055">
    <property type="entry name" value="Restrct_endonuc_typeI_TRD"/>
</dbReference>
<evidence type="ECO:0000259" key="4">
    <source>
        <dbReference type="Pfam" id="PF01420"/>
    </source>
</evidence>
<dbReference type="GO" id="GO:0003677">
    <property type="term" value="F:DNA binding"/>
    <property type="evidence" value="ECO:0007669"/>
    <property type="project" value="UniProtKB-KW"/>
</dbReference>
<comment type="caution">
    <text evidence="5">The sequence shown here is derived from an EMBL/GenBank/DDBJ whole genome shotgun (WGS) entry which is preliminary data.</text>
</comment>
<feature type="domain" description="Type I restriction modification DNA specificity" evidence="4">
    <location>
        <begin position="203"/>
        <end position="361"/>
    </location>
</feature>
<dbReference type="PANTHER" id="PTHR30408">
    <property type="entry name" value="TYPE-1 RESTRICTION ENZYME ECOKI SPECIFICITY PROTEIN"/>
    <property type="match status" value="1"/>
</dbReference>
<dbReference type="Gene3D" id="3.90.220.20">
    <property type="entry name" value="DNA methylase specificity domains"/>
    <property type="match status" value="2"/>
</dbReference>
<organism evidence="5 6">
    <name type="scientific">Bacteroides stercoris</name>
    <dbReference type="NCBI Taxonomy" id="46506"/>
    <lineage>
        <taxon>Bacteria</taxon>
        <taxon>Pseudomonadati</taxon>
        <taxon>Bacteroidota</taxon>
        <taxon>Bacteroidia</taxon>
        <taxon>Bacteroidales</taxon>
        <taxon>Bacteroidaceae</taxon>
        <taxon>Bacteroides</taxon>
    </lineage>
</organism>
<gene>
    <name evidence="5" type="ORF">DWV41_03535</name>
</gene>
<dbReference type="Proteomes" id="UP000284777">
    <property type="component" value="Unassembled WGS sequence"/>
</dbReference>
<dbReference type="SUPFAM" id="SSF116734">
    <property type="entry name" value="DNA methylase specificity domain"/>
    <property type="match status" value="2"/>
</dbReference>
<dbReference type="Pfam" id="PF01420">
    <property type="entry name" value="Methylase_S"/>
    <property type="match status" value="2"/>
</dbReference>
<dbReference type="RefSeq" id="WP_117901789.1">
    <property type="nucleotide sequence ID" value="NZ_QSBD01000003.1"/>
</dbReference>
<feature type="domain" description="Type I restriction modification DNA specificity" evidence="4">
    <location>
        <begin position="40"/>
        <end position="173"/>
    </location>
</feature>
<protein>
    <submittedName>
        <fullName evidence="5">Restriction endonuclease subunit S</fullName>
    </submittedName>
</protein>